<protein>
    <recommendedName>
        <fullName evidence="4">SANT domain-containing protein</fullName>
    </recommendedName>
</protein>
<evidence type="ECO:0000256" key="2">
    <source>
        <dbReference type="ARBA" id="ARBA00023242"/>
    </source>
</evidence>
<feature type="region of interest" description="Disordered" evidence="3">
    <location>
        <begin position="1"/>
        <end position="39"/>
    </location>
</feature>
<dbReference type="InterPro" id="IPR017884">
    <property type="entry name" value="SANT_dom"/>
</dbReference>
<dbReference type="GO" id="GO:0006351">
    <property type="term" value="P:DNA-templated transcription"/>
    <property type="evidence" value="ECO:0007669"/>
    <property type="project" value="InterPro"/>
</dbReference>
<dbReference type="PROSITE" id="PS51293">
    <property type="entry name" value="SANT"/>
    <property type="match status" value="1"/>
</dbReference>
<dbReference type="GO" id="GO:0003677">
    <property type="term" value="F:DNA binding"/>
    <property type="evidence" value="ECO:0007669"/>
    <property type="project" value="TreeGrafter"/>
</dbReference>
<feature type="region of interest" description="Disordered" evidence="3">
    <location>
        <begin position="452"/>
        <end position="491"/>
    </location>
</feature>
<evidence type="ECO:0000313" key="5">
    <source>
        <dbReference type="EnsemblPlants" id="AUR62000808-RA:cds"/>
    </source>
</evidence>
<dbReference type="Gene3D" id="1.20.58.1880">
    <property type="match status" value="1"/>
</dbReference>
<dbReference type="InterPro" id="IPR010561">
    <property type="entry name" value="LIN-9/ALY1"/>
</dbReference>
<name>A0A803KP52_CHEQI</name>
<evidence type="ECO:0000256" key="1">
    <source>
        <dbReference type="ARBA" id="ARBA00004123"/>
    </source>
</evidence>
<dbReference type="CDD" id="cd00167">
    <property type="entry name" value="SANT"/>
    <property type="match status" value="1"/>
</dbReference>
<dbReference type="InterPro" id="IPR033471">
    <property type="entry name" value="DIRP"/>
</dbReference>
<dbReference type="GO" id="GO:0051726">
    <property type="term" value="P:regulation of cell cycle"/>
    <property type="evidence" value="ECO:0007669"/>
    <property type="project" value="TreeGrafter"/>
</dbReference>
<keyword evidence="2" id="KW-0539">Nucleus</keyword>
<sequence>MAPVKKSKSVNRVITSASDSSPSKDEKSKQKKRKLSDMLGPQWSKHEIERFYEAYRKHGQDWKKVAAVVRSRSIDMVEALYNMNRAYLSLPEGTASVVGLIAMMTDHYNVLDGSGSEKEIKGPEGMARKIQKNTKAKGLLDSSRDDSKLRSACSSDGCLSLLKNRGDGIQLNFPVRKRTPRVPVSCLDIHPNKKSRVLGKIANDNGVPYGDLRPKEAWCNPNSLHGSQTMYRKNECTRTSQVSTREEVMSRSPVLKVRNGGFAADRDFKECSLGYNEAKTENWARDRHSEAMLFDNIREAYKYADEGPRRIGSDGKSADICRSTSEGQSKGKKLTFEDELAACDALQTLAEMSSMMPYIAAEPAEDAGDSVLVRETVVNRVACSNIALSDEKASVEFKKKRKSQALKVPKAEFPNDFSKKPTEDESVADEDVKSGNSSGQISVVSKNCKSLVRSPDVSSSNDPHTGETEVAVSSAQVHHASQVVNPKRRQKRDRTFLLKDKNYSPSCSSDSLSVPHDRLQDVKGKLLHCLSWPEVRRWCVYEWFYSAIDYPWFAKREFVEYLDHVGLGHIPRLTRFELGVIRSSLGKPRRFSERFLQEERKKLNQYRESVRTQYANLRAGLGEGLPTDLACPLYVGQKVVAIHPKTRECHNGSVLTVDRDNCMVQFHHPDLGVELVMDIDCMPLNLLENTPEDLKRQNMLFDYRCVQVPKINGANFSALEEYNKNVNHHITVPSFSPSIAADIKAKPACLSAYAKVVGSGSFQIPSATQNKSYNMAQLHLQEGHMRFIPGLTGGLDQKVFGQSFSESLPSWPHPTTESVGLNGNMPCLNNSGISCQETASNVAEIVEGSKDKAQKMVDTATKAISIMKEGEDAFGRISEALDASCKSERATSCRTSMIPSSNAVRGSLAHQNPLTSCASEPPLSCDAFTERPTDDSVSNDLQIPYDLITSCVATLLMIQTCTERQYPPAEVAQILDDAVTGLHPCCPQNLSIYREIQMCMGRIKTQILALVPT</sequence>
<dbReference type="PANTHER" id="PTHR21689">
    <property type="entry name" value="LIN-9"/>
    <property type="match status" value="1"/>
</dbReference>
<accession>A0A803KP52</accession>
<proteinExistence type="predicted"/>
<dbReference type="InterPro" id="IPR009057">
    <property type="entry name" value="Homeodomain-like_sf"/>
</dbReference>
<feature type="region of interest" description="Disordered" evidence="3">
    <location>
        <begin position="412"/>
        <end position="440"/>
    </location>
</feature>
<keyword evidence="6" id="KW-1185">Reference proteome</keyword>
<dbReference type="InterPro" id="IPR001005">
    <property type="entry name" value="SANT/Myb"/>
</dbReference>
<dbReference type="GO" id="GO:0006357">
    <property type="term" value="P:regulation of transcription by RNA polymerase II"/>
    <property type="evidence" value="ECO:0007669"/>
    <property type="project" value="TreeGrafter"/>
</dbReference>
<dbReference type="EnsemblPlants" id="AUR62000808-RA">
    <property type="protein sequence ID" value="AUR62000808-RA:cds"/>
    <property type="gene ID" value="AUR62000808"/>
</dbReference>
<dbReference type="SMART" id="SM01135">
    <property type="entry name" value="DIRP"/>
    <property type="match status" value="1"/>
</dbReference>
<reference evidence="5" key="1">
    <citation type="journal article" date="2017" name="Nature">
        <title>The genome of Chenopodium quinoa.</title>
        <authorList>
            <person name="Jarvis D.E."/>
            <person name="Ho Y.S."/>
            <person name="Lightfoot D.J."/>
            <person name="Schmoeckel S.M."/>
            <person name="Li B."/>
            <person name="Borm T.J.A."/>
            <person name="Ohyanagi H."/>
            <person name="Mineta K."/>
            <person name="Michell C.T."/>
            <person name="Saber N."/>
            <person name="Kharbatia N.M."/>
            <person name="Rupper R.R."/>
            <person name="Sharp A.R."/>
            <person name="Dally N."/>
            <person name="Boughton B.A."/>
            <person name="Woo Y.H."/>
            <person name="Gao G."/>
            <person name="Schijlen E.G.W.M."/>
            <person name="Guo X."/>
            <person name="Momin A.A."/>
            <person name="Negrao S."/>
            <person name="Al-Babili S."/>
            <person name="Gehring C."/>
            <person name="Roessner U."/>
            <person name="Jung C."/>
            <person name="Murphy K."/>
            <person name="Arold S.T."/>
            <person name="Gojobori T."/>
            <person name="van der Linden C.G."/>
            <person name="van Loo E.N."/>
            <person name="Jellen E.N."/>
            <person name="Maughan P.J."/>
            <person name="Tester M."/>
        </authorList>
    </citation>
    <scope>NUCLEOTIDE SEQUENCE [LARGE SCALE GENOMIC DNA]</scope>
    <source>
        <strain evidence="5">cv. PI 614886</strain>
    </source>
</reference>
<dbReference type="Pfam" id="PF00249">
    <property type="entry name" value="Myb_DNA-binding"/>
    <property type="match status" value="1"/>
</dbReference>
<evidence type="ECO:0000259" key="4">
    <source>
        <dbReference type="PROSITE" id="PS51293"/>
    </source>
</evidence>
<dbReference type="GO" id="GO:0017053">
    <property type="term" value="C:transcription repressor complex"/>
    <property type="evidence" value="ECO:0007669"/>
    <property type="project" value="InterPro"/>
</dbReference>
<organism evidence="5 6">
    <name type="scientific">Chenopodium quinoa</name>
    <name type="common">Quinoa</name>
    <dbReference type="NCBI Taxonomy" id="63459"/>
    <lineage>
        <taxon>Eukaryota</taxon>
        <taxon>Viridiplantae</taxon>
        <taxon>Streptophyta</taxon>
        <taxon>Embryophyta</taxon>
        <taxon>Tracheophyta</taxon>
        <taxon>Spermatophyta</taxon>
        <taxon>Magnoliopsida</taxon>
        <taxon>eudicotyledons</taxon>
        <taxon>Gunneridae</taxon>
        <taxon>Pentapetalae</taxon>
        <taxon>Caryophyllales</taxon>
        <taxon>Chenopodiaceae</taxon>
        <taxon>Chenopodioideae</taxon>
        <taxon>Atripliceae</taxon>
        <taxon>Chenopodium</taxon>
    </lineage>
</organism>
<dbReference type="PANTHER" id="PTHR21689:SF2">
    <property type="entry name" value="PROTEIN LIN-9 HOMOLOG"/>
    <property type="match status" value="1"/>
</dbReference>
<dbReference type="OMA" id="PPEKQND"/>
<dbReference type="AlphaFoldDB" id="A0A803KP52"/>
<comment type="subcellular location">
    <subcellularLocation>
        <location evidence="1">Nucleus</location>
    </subcellularLocation>
</comment>
<dbReference type="Pfam" id="PF06584">
    <property type="entry name" value="DIRP"/>
    <property type="match status" value="1"/>
</dbReference>
<dbReference type="SUPFAM" id="SSF46689">
    <property type="entry name" value="Homeodomain-like"/>
    <property type="match status" value="1"/>
</dbReference>
<dbReference type="Proteomes" id="UP000596660">
    <property type="component" value="Unplaced"/>
</dbReference>
<feature type="domain" description="SANT" evidence="4">
    <location>
        <begin position="38"/>
        <end position="73"/>
    </location>
</feature>
<evidence type="ECO:0000256" key="3">
    <source>
        <dbReference type="SAM" id="MobiDB-lite"/>
    </source>
</evidence>
<dbReference type="SMART" id="SM00717">
    <property type="entry name" value="SANT"/>
    <property type="match status" value="1"/>
</dbReference>
<dbReference type="GO" id="GO:0005654">
    <property type="term" value="C:nucleoplasm"/>
    <property type="evidence" value="ECO:0007669"/>
    <property type="project" value="TreeGrafter"/>
</dbReference>
<dbReference type="Gramene" id="AUR62000808-RA">
    <property type="protein sequence ID" value="AUR62000808-RA:cds"/>
    <property type="gene ID" value="AUR62000808"/>
</dbReference>
<evidence type="ECO:0000313" key="6">
    <source>
        <dbReference type="Proteomes" id="UP000596660"/>
    </source>
</evidence>
<reference evidence="5" key="2">
    <citation type="submission" date="2021-03" db="UniProtKB">
        <authorList>
            <consortium name="EnsemblPlants"/>
        </authorList>
    </citation>
    <scope>IDENTIFICATION</scope>
</reference>